<evidence type="ECO:0000313" key="8">
    <source>
        <dbReference type="EMBL" id="KTR26831.1"/>
    </source>
</evidence>
<dbReference type="PANTHER" id="PTHR34137:SF1">
    <property type="entry name" value="EXODEOXYRIBONUCLEASE 7 SMALL SUBUNIT"/>
    <property type="match status" value="1"/>
</dbReference>
<comment type="similarity">
    <text evidence="1 6">Belongs to the XseB family.</text>
</comment>
<comment type="subcellular location">
    <subcellularLocation>
        <location evidence="6">Cytoplasm</location>
    </subcellularLocation>
</comment>
<proteinExistence type="inferred from homology"/>
<comment type="catalytic activity">
    <reaction evidence="6">
        <text>Exonucleolytic cleavage in either 5'- to 3'- or 3'- to 5'-direction to yield nucleoside 5'-phosphates.</text>
        <dbReference type="EC" id="3.1.11.6"/>
    </reaction>
</comment>
<keyword evidence="3 6" id="KW-0540">Nuclease</keyword>
<dbReference type="Gene3D" id="1.10.287.1040">
    <property type="entry name" value="Exonuclease VII, small subunit"/>
    <property type="match status" value="1"/>
</dbReference>
<keyword evidence="2 6" id="KW-0963">Cytoplasm</keyword>
<dbReference type="EMBL" id="LNQL01000002">
    <property type="protein sequence ID" value="KSU49227.1"/>
    <property type="molecule type" value="Genomic_DNA"/>
</dbReference>
<evidence type="ECO:0000313" key="7">
    <source>
        <dbReference type="EMBL" id="KSU49227.1"/>
    </source>
</evidence>
<dbReference type="GO" id="GO:0008855">
    <property type="term" value="F:exodeoxyribonuclease VII activity"/>
    <property type="evidence" value="ECO:0007669"/>
    <property type="project" value="UniProtKB-UniRule"/>
</dbReference>
<reference evidence="8 11" key="2">
    <citation type="journal article" date="2016" name="Front. Microbiol.">
        <title>Genomic Resource of Rice Seed Associated Bacteria.</title>
        <authorList>
            <person name="Midha S."/>
            <person name="Bansal K."/>
            <person name="Sharma S."/>
            <person name="Kumar N."/>
            <person name="Patil P.P."/>
            <person name="Chaudhry V."/>
            <person name="Patil P.B."/>
        </authorList>
    </citation>
    <scope>NUCLEOTIDE SEQUENCE [LARGE SCALE GENOMIC DNA]</scope>
    <source>
        <strain evidence="8 11">RSA11</strain>
    </source>
</reference>
<dbReference type="Pfam" id="PF02609">
    <property type="entry name" value="Exonuc_VII_S"/>
    <property type="match status" value="1"/>
</dbReference>
<dbReference type="NCBIfam" id="TIGR01280">
    <property type="entry name" value="xseB"/>
    <property type="match status" value="1"/>
</dbReference>
<evidence type="ECO:0000313" key="11">
    <source>
        <dbReference type="Proteomes" id="UP000072605"/>
    </source>
</evidence>
<evidence type="ECO:0000256" key="3">
    <source>
        <dbReference type="ARBA" id="ARBA00022722"/>
    </source>
</evidence>
<dbReference type="HAMAP" id="MF_00337">
    <property type="entry name" value="Exonuc_7_S"/>
    <property type="match status" value="1"/>
</dbReference>
<dbReference type="EMBL" id="LDQV01000020">
    <property type="protein sequence ID" value="KTR26831.1"/>
    <property type="molecule type" value="Genomic_DNA"/>
</dbReference>
<dbReference type="InterPro" id="IPR003761">
    <property type="entry name" value="Exonuc_VII_S"/>
</dbReference>
<dbReference type="Proteomes" id="UP000053797">
    <property type="component" value="Unassembled WGS sequence"/>
</dbReference>
<evidence type="ECO:0000256" key="2">
    <source>
        <dbReference type="ARBA" id="ARBA00022490"/>
    </source>
</evidence>
<dbReference type="InterPro" id="IPR037004">
    <property type="entry name" value="Exonuc_VII_ssu_sf"/>
</dbReference>
<keyword evidence="12" id="KW-1185">Reference proteome</keyword>
<reference evidence="7 10" key="1">
    <citation type="journal article" date="2015" name="Int. J. Syst. Evol. Microbiol.">
        <title>Exiguobacterium enclense sp. nov., isolated from sediment.</title>
        <authorList>
            <person name="Dastager S.G."/>
            <person name="Mawlankar R."/>
            <person name="Sonalkar V.V."/>
            <person name="Thorat M.N."/>
            <person name="Mual P."/>
            <person name="Verma A."/>
            <person name="Krishnamurthi S."/>
            <person name="Tang S.K."/>
            <person name="Li W.J."/>
        </authorList>
    </citation>
    <scope>NUCLEOTIDE SEQUENCE [LARGE SCALE GENOMIC DNA]</scope>
    <source>
        <strain evidence="7 10">NIO-1109</strain>
    </source>
</reference>
<evidence type="ECO:0000313" key="10">
    <source>
        <dbReference type="Proteomes" id="UP000053797"/>
    </source>
</evidence>
<reference evidence="9 12" key="3">
    <citation type="submission" date="2023-12" db="EMBL/GenBank/DDBJ databases">
        <authorList>
            <person name="Easwaran N."/>
            <person name="Lazarus H.P.S."/>
        </authorList>
    </citation>
    <scope>NUCLEOTIDE SEQUENCE [LARGE SCALE GENOMIC DNA]</scope>
    <source>
        <strain evidence="9 12">VIT-2023</strain>
    </source>
</reference>
<dbReference type="SUPFAM" id="SSF116842">
    <property type="entry name" value="XseB-like"/>
    <property type="match status" value="1"/>
</dbReference>
<dbReference type="OrthoDB" id="9798666at2"/>
<evidence type="ECO:0000256" key="1">
    <source>
        <dbReference type="ARBA" id="ARBA00009998"/>
    </source>
</evidence>
<evidence type="ECO:0000313" key="12">
    <source>
        <dbReference type="Proteomes" id="UP001387110"/>
    </source>
</evidence>
<dbReference type="EC" id="3.1.11.6" evidence="6"/>
<gene>
    <name evidence="6 9" type="primary">xseB</name>
    <name evidence="7" type="ORF">AS033_07605</name>
    <name evidence="8" type="ORF">RSA11_08370</name>
    <name evidence="9" type="ORF">SZL87_08615</name>
</gene>
<dbReference type="GO" id="GO:0006308">
    <property type="term" value="P:DNA catabolic process"/>
    <property type="evidence" value="ECO:0007669"/>
    <property type="project" value="UniProtKB-UniRule"/>
</dbReference>
<dbReference type="PIRSF" id="PIRSF006488">
    <property type="entry name" value="Exonuc_VII_S"/>
    <property type="match status" value="1"/>
</dbReference>
<evidence type="ECO:0000256" key="5">
    <source>
        <dbReference type="ARBA" id="ARBA00022839"/>
    </source>
</evidence>
<keyword evidence="4 6" id="KW-0378">Hydrolase</keyword>
<evidence type="ECO:0000256" key="4">
    <source>
        <dbReference type="ARBA" id="ARBA00022801"/>
    </source>
</evidence>
<sequence>METEQSFEEALERLEEIVTLLEEGEAPLEQAMALYEEGVKLTALCQGKLSVAEKKLDQILEQDGTLREKGGAQ</sequence>
<dbReference type="GO" id="GO:0005829">
    <property type="term" value="C:cytosol"/>
    <property type="evidence" value="ECO:0007669"/>
    <property type="project" value="TreeGrafter"/>
</dbReference>
<dbReference type="GeneID" id="90836080"/>
<dbReference type="PANTHER" id="PTHR34137">
    <property type="entry name" value="EXODEOXYRIBONUCLEASE 7 SMALL SUBUNIT"/>
    <property type="match status" value="1"/>
</dbReference>
<dbReference type="Proteomes" id="UP000072605">
    <property type="component" value="Unassembled WGS sequence"/>
</dbReference>
<evidence type="ECO:0000256" key="6">
    <source>
        <dbReference type="HAMAP-Rule" id="MF_00337"/>
    </source>
</evidence>
<dbReference type="Proteomes" id="UP001387110">
    <property type="component" value="Unassembled WGS sequence"/>
</dbReference>
<evidence type="ECO:0000313" key="9">
    <source>
        <dbReference type="EMBL" id="MEI4462480.1"/>
    </source>
</evidence>
<name>A0A0V8GG31_9BACL</name>
<dbReference type="AlphaFoldDB" id="A0A0V8GG31"/>
<comment type="caution">
    <text evidence="7">The sequence shown here is derived from an EMBL/GenBank/DDBJ whole genome shotgun (WGS) entry which is preliminary data.</text>
</comment>
<keyword evidence="5 6" id="KW-0269">Exonuclease</keyword>
<dbReference type="RefSeq" id="WP_023467583.1">
    <property type="nucleotide sequence ID" value="NZ_FMYN01000002.1"/>
</dbReference>
<comment type="function">
    <text evidence="6">Bidirectionally degrades single-stranded DNA into large acid-insoluble oligonucleotides, which are then degraded further into small acid-soluble oligonucleotides.</text>
</comment>
<accession>A0A0V8GG31</accession>
<dbReference type="GO" id="GO:0009318">
    <property type="term" value="C:exodeoxyribonuclease VII complex"/>
    <property type="evidence" value="ECO:0007669"/>
    <property type="project" value="UniProtKB-UniRule"/>
</dbReference>
<organism evidence="7 10">
    <name type="scientific">Exiguobacterium indicum</name>
    <dbReference type="NCBI Taxonomy" id="296995"/>
    <lineage>
        <taxon>Bacteria</taxon>
        <taxon>Bacillati</taxon>
        <taxon>Bacillota</taxon>
        <taxon>Bacilli</taxon>
        <taxon>Bacillales</taxon>
        <taxon>Bacillales Family XII. Incertae Sedis</taxon>
        <taxon>Exiguobacterium</taxon>
    </lineage>
</organism>
<dbReference type="EMBL" id="JBAWKY010000002">
    <property type="protein sequence ID" value="MEI4462480.1"/>
    <property type="molecule type" value="Genomic_DNA"/>
</dbReference>
<protein>
    <recommendedName>
        <fullName evidence="6">Exodeoxyribonuclease 7 small subunit</fullName>
        <ecNumber evidence="6">3.1.11.6</ecNumber>
    </recommendedName>
    <alternativeName>
        <fullName evidence="6">Exodeoxyribonuclease VII small subunit</fullName>
        <shortName evidence="6">Exonuclease VII small subunit</shortName>
    </alternativeName>
</protein>
<comment type="subunit">
    <text evidence="6">Heterooligomer composed of large and small subunits.</text>
</comment>